<organism evidence="1 2">
    <name type="scientific">Didymella heteroderae</name>
    <dbReference type="NCBI Taxonomy" id="1769908"/>
    <lineage>
        <taxon>Eukaryota</taxon>
        <taxon>Fungi</taxon>
        <taxon>Dikarya</taxon>
        <taxon>Ascomycota</taxon>
        <taxon>Pezizomycotina</taxon>
        <taxon>Dothideomycetes</taxon>
        <taxon>Pleosporomycetidae</taxon>
        <taxon>Pleosporales</taxon>
        <taxon>Pleosporineae</taxon>
        <taxon>Didymellaceae</taxon>
        <taxon>Didymella</taxon>
    </lineage>
</organism>
<comment type="caution">
    <text evidence="1">The sequence shown here is derived from an EMBL/GenBank/DDBJ whole genome shotgun (WGS) entry which is preliminary data.</text>
</comment>
<reference evidence="1" key="1">
    <citation type="submission" date="2019-04" db="EMBL/GenBank/DDBJ databases">
        <title>Sequencing of skin fungus with MAO and IRED activity.</title>
        <authorList>
            <person name="Marsaioli A.J."/>
            <person name="Bonatto J.M.C."/>
            <person name="Reis Junior O."/>
        </authorList>
    </citation>
    <scope>NUCLEOTIDE SEQUENCE</scope>
    <source>
        <strain evidence="1">28M1</strain>
    </source>
</reference>
<evidence type="ECO:0000313" key="1">
    <source>
        <dbReference type="EMBL" id="KAF3041910.1"/>
    </source>
</evidence>
<dbReference type="Proteomes" id="UP000758155">
    <property type="component" value="Unassembled WGS sequence"/>
</dbReference>
<dbReference type="OrthoDB" id="3778245at2759"/>
<proteinExistence type="predicted"/>
<dbReference type="EMBL" id="SWKV01000018">
    <property type="protein sequence ID" value="KAF3041910.1"/>
    <property type="molecule type" value="Genomic_DNA"/>
</dbReference>
<sequence length="111" mass="12380">MSRLTRKASAIQLSLNAEQAQTEQQAQHAEVNSLKEALKRSHTAYMMLRDDVERFKNIVRAQDVALKGLGEDVASTRREIAALRGPPMLEAKPVHSAKCAGTDGRDQVRRR</sequence>
<keyword evidence="2" id="KW-1185">Reference proteome</keyword>
<accession>A0A9P5C1X5</accession>
<evidence type="ECO:0000313" key="2">
    <source>
        <dbReference type="Proteomes" id="UP000758155"/>
    </source>
</evidence>
<protein>
    <submittedName>
        <fullName evidence="1">Uncharacterized protein</fullName>
    </submittedName>
</protein>
<name>A0A9P5C1X5_9PLEO</name>
<gene>
    <name evidence="1" type="ORF">E8E12_006723</name>
</gene>
<dbReference type="AlphaFoldDB" id="A0A9P5C1X5"/>